<organism evidence="2 3">
    <name type="scientific">Sphingobacterium detergens</name>
    <dbReference type="NCBI Taxonomy" id="1145106"/>
    <lineage>
        <taxon>Bacteria</taxon>
        <taxon>Pseudomonadati</taxon>
        <taxon>Bacteroidota</taxon>
        <taxon>Sphingobacteriia</taxon>
        <taxon>Sphingobacteriales</taxon>
        <taxon>Sphingobacteriaceae</taxon>
        <taxon>Sphingobacterium</taxon>
    </lineage>
</organism>
<name>A0A420BKG6_SPHD1</name>
<proteinExistence type="predicted"/>
<protein>
    <submittedName>
        <fullName evidence="2">Uncharacterized protein</fullName>
    </submittedName>
</protein>
<dbReference type="EMBL" id="RAPY01000001">
    <property type="protein sequence ID" value="RKE57115.1"/>
    <property type="molecule type" value="Genomic_DNA"/>
</dbReference>
<feature type="compositionally biased region" description="Polar residues" evidence="1">
    <location>
        <begin position="33"/>
        <end position="45"/>
    </location>
</feature>
<evidence type="ECO:0000313" key="3">
    <source>
        <dbReference type="Proteomes" id="UP000286246"/>
    </source>
</evidence>
<comment type="caution">
    <text evidence="2">The sequence shown here is derived from an EMBL/GenBank/DDBJ whole genome shotgun (WGS) entry which is preliminary data.</text>
</comment>
<reference evidence="2 3" key="1">
    <citation type="submission" date="2018-09" db="EMBL/GenBank/DDBJ databases">
        <title>Genomic Encyclopedia of Type Strains, Phase III (KMG-III): the genomes of soil and plant-associated and newly described type strains.</title>
        <authorList>
            <person name="Whitman W."/>
        </authorList>
    </citation>
    <scope>NUCLEOTIDE SEQUENCE [LARGE SCALE GENOMIC DNA]</scope>
    <source>
        <strain evidence="2 3">CECT 7938</strain>
    </source>
</reference>
<sequence>MKTNQSKKIYVSPKMDVTTIELEQGIAAGSAAPGNTTSNDPQESWDNADDDNRLINW</sequence>
<keyword evidence="3" id="KW-1185">Reference proteome</keyword>
<dbReference type="AlphaFoldDB" id="A0A420BKG6"/>
<dbReference type="RefSeq" id="WP_167457231.1">
    <property type="nucleotide sequence ID" value="NZ_RAPY01000001.1"/>
</dbReference>
<feature type="region of interest" description="Disordered" evidence="1">
    <location>
        <begin position="27"/>
        <end position="57"/>
    </location>
</feature>
<dbReference type="Proteomes" id="UP000286246">
    <property type="component" value="Unassembled WGS sequence"/>
</dbReference>
<gene>
    <name evidence="2" type="ORF">DFQ12_1991</name>
</gene>
<evidence type="ECO:0000256" key="1">
    <source>
        <dbReference type="SAM" id="MobiDB-lite"/>
    </source>
</evidence>
<accession>A0A420BKG6</accession>
<evidence type="ECO:0000313" key="2">
    <source>
        <dbReference type="EMBL" id="RKE57115.1"/>
    </source>
</evidence>